<proteinExistence type="predicted"/>
<evidence type="ECO:0000313" key="2">
    <source>
        <dbReference type="EMBL" id="XCD17835.1"/>
    </source>
</evidence>
<dbReference type="KEGG" id="vck:PG915_21340"/>
<keyword evidence="1" id="KW-1133">Transmembrane helix</keyword>
<protein>
    <recommendedName>
        <fullName evidence="3">Cyclic diguanylate phosphodiesterase CSS motif-containing domain-containing protein</fullName>
    </recommendedName>
</protein>
<keyword evidence="1" id="KW-0472">Membrane</keyword>
<dbReference type="RefSeq" id="WP_353499007.1">
    <property type="nucleotide sequence ID" value="NZ_CP115921.1"/>
</dbReference>
<feature type="transmembrane region" description="Helical" evidence="1">
    <location>
        <begin position="225"/>
        <end position="243"/>
    </location>
</feature>
<evidence type="ECO:0000256" key="1">
    <source>
        <dbReference type="SAM" id="Phobius"/>
    </source>
</evidence>
<name>A0AAU8BPC8_9VIBR</name>
<dbReference type="EMBL" id="CP115921">
    <property type="protein sequence ID" value="XCD17835.1"/>
    <property type="molecule type" value="Genomic_DNA"/>
</dbReference>
<sequence length="261" mass="30104">MRVVIYSLLLTVLLSVLSYIFATATIKQDIANELEASLTSIDSRIESTLNLVVSLPKHEGCESEHRRFYNRKAYIEEEVRALGYVRNHTTGWYACSLFGEVSSNKSYWAGNTSEQGVFIGWSLLTTYFPEPSFVVAQQVGETEYFAYINPRRMLGHWLESPLRDYFYQVYLLGESLPRYSSEHVNIDNSFWSTFVLSHRVVSPQYPYELKVSVSRSAVLLRTATYTLRMLLAFGVIWWLLIVVRRALKPVVQHHSSYANDD</sequence>
<gene>
    <name evidence="2" type="ORF">PG915_21340</name>
</gene>
<keyword evidence="1" id="KW-0812">Transmembrane</keyword>
<evidence type="ECO:0008006" key="3">
    <source>
        <dbReference type="Google" id="ProtNLM"/>
    </source>
</evidence>
<reference evidence="2" key="1">
    <citation type="submission" date="2023-01" db="EMBL/GenBank/DDBJ databases">
        <title>Vibrio sp. CB1-14 genome sequencing.</title>
        <authorList>
            <person name="Otstavnykh N."/>
            <person name="Isaeva M."/>
            <person name="Meleshko D."/>
        </authorList>
    </citation>
    <scope>NUCLEOTIDE SEQUENCE</scope>
    <source>
        <strain evidence="2">CB1-14</strain>
    </source>
</reference>
<dbReference type="AlphaFoldDB" id="A0AAU8BPC8"/>
<organism evidence="2">
    <name type="scientific">Vibrio chaetopteri</name>
    <dbReference type="NCBI Taxonomy" id="3016528"/>
    <lineage>
        <taxon>Bacteria</taxon>
        <taxon>Pseudomonadati</taxon>
        <taxon>Pseudomonadota</taxon>
        <taxon>Gammaproteobacteria</taxon>
        <taxon>Vibrionales</taxon>
        <taxon>Vibrionaceae</taxon>
        <taxon>Vibrio</taxon>
    </lineage>
</organism>
<accession>A0AAU8BPC8</accession>